<dbReference type="EMBL" id="JAULSC010000513">
    <property type="protein sequence ID" value="MDO3398383.1"/>
    <property type="molecule type" value="Genomic_DNA"/>
</dbReference>
<gene>
    <name evidence="2" type="ORF">QWJ41_21915</name>
</gene>
<feature type="non-terminal residue" evidence="2">
    <location>
        <position position="1"/>
    </location>
</feature>
<feature type="compositionally biased region" description="Low complexity" evidence="1">
    <location>
        <begin position="34"/>
        <end position="56"/>
    </location>
</feature>
<dbReference type="Proteomes" id="UP001168363">
    <property type="component" value="Unassembled WGS sequence"/>
</dbReference>
<dbReference type="RefSeq" id="WP_302710612.1">
    <property type="nucleotide sequence ID" value="NZ_JAULSC010000513.1"/>
</dbReference>
<feature type="non-terminal residue" evidence="2">
    <location>
        <position position="69"/>
    </location>
</feature>
<keyword evidence="3" id="KW-1185">Reference proteome</keyword>
<comment type="caution">
    <text evidence="2">The sequence shown here is derived from an EMBL/GenBank/DDBJ whole genome shotgun (WGS) entry which is preliminary data.</text>
</comment>
<organism evidence="2 3">
    <name type="scientific">Nocardioides cremeus</name>
    <dbReference type="NCBI Taxonomy" id="3058044"/>
    <lineage>
        <taxon>Bacteria</taxon>
        <taxon>Bacillati</taxon>
        <taxon>Actinomycetota</taxon>
        <taxon>Actinomycetes</taxon>
        <taxon>Propionibacteriales</taxon>
        <taxon>Nocardioidaceae</taxon>
        <taxon>Nocardioides</taxon>
    </lineage>
</organism>
<accession>A0ABT8TZ55</accession>
<feature type="compositionally biased region" description="Low complexity" evidence="1">
    <location>
        <begin position="7"/>
        <end position="21"/>
    </location>
</feature>
<name>A0ABT8TZ55_9ACTN</name>
<reference evidence="2" key="1">
    <citation type="submission" date="2023-06" db="EMBL/GenBank/DDBJ databases">
        <title>Genome sequence of Nocardioides sp. SOB44.</title>
        <authorList>
            <person name="Zhang G."/>
        </authorList>
    </citation>
    <scope>NUCLEOTIDE SEQUENCE</scope>
    <source>
        <strain evidence="2">SOB44</strain>
    </source>
</reference>
<evidence type="ECO:0000313" key="2">
    <source>
        <dbReference type="EMBL" id="MDO3398383.1"/>
    </source>
</evidence>
<sequence length="69" mass="5961">ALRDPSGHSAAAAGDAPTAVVDQPSPDAPPVLPAAGAGAGAAAGLAAAAAAGSGSATPVHGTPATGPAT</sequence>
<protein>
    <submittedName>
        <fullName evidence="2">Uncharacterized protein</fullName>
    </submittedName>
</protein>
<evidence type="ECO:0000256" key="1">
    <source>
        <dbReference type="SAM" id="MobiDB-lite"/>
    </source>
</evidence>
<evidence type="ECO:0000313" key="3">
    <source>
        <dbReference type="Proteomes" id="UP001168363"/>
    </source>
</evidence>
<proteinExistence type="predicted"/>
<feature type="region of interest" description="Disordered" evidence="1">
    <location>
        <begin position="1"/>
        <end position="69"/>
    </location>
</feature>